<dbReference type="EMBL" id="FXYF01000007">
    <property type="protein sequence ID" value="SMX43037.1"/>
    <property type="molecule type" value="Genomic_DNA"/>
</dbReference>
<dbReference type="SUPFAM" id="SSF53383">
    <property type="entry name" value="PLP-dependent transferases"/>
    <property type="match status" value="1"/>
</dbReference>
<dbReference type="PIRSF" id="PIRSF000524">
    <property type="entry name" value="SPT"/>
    <property type="match status" value="1"/>
</dbReference>
<dbReference type="GO" id="GO:0016491">
    <property type="term" value="F:oxidoreductase activity"/>
    <property type="evidence" value="ECO:0007669"/>
    <property type="project" value="UniProtKB-KW"/>
</dbReference>
<evidence type="ECO:0000256" key="3">
    <source>
        <dbReference type="ARBA" id="ARBA00022576"/>
    </source>
</evidence>
<gene>
    <name evidence="11" type="ORF">MAA8898_02714</name>
</gene>
<dbReference type="PROSITE" id="PS00595">
    <property type="entry name" value="AA_TRANSFER_CLASS_5"/>
    <property type="match status" value="1"/>
</dbReference>
<reference evidence="11 12" key="1">
    <citation type="submission" date="2017-05" db="EMBL/GenBank/DDBJ databases">
        <authorList>
            <person name="Song R."/>
            <person name="Chenine A.L."/>
            <person name="Ruprecht R.M."/>
        </authorList>
    </citation>
    <scope>NUCLEOTIDE SEQUENCE [LARGE SCALE GENOMIC DNA]</scope>
    <source>
        <strain evidence="11 12">CECT 8898</strain>
    </source>
</reference>
<dbReference type="GO" id="GO:0004760">
    <property type="term" value="F:L-serine-pyruvate transaminase activity"/>
    <property type="evidence" value="ECO:0007669"/>
    <property type="project" value="TreeGrafter"/>
</dbReference>
<evidence type="ECO:0000256" key="4">
    <source>
        <dbReference type="ARBA" id="ARBA00022679"/>
    </source>
</evidence>
<dbReference type="InterPro" id="IPR015424">
    <property type="entry name" value="PyrdxlP-dep_Trfase"/>
</dbReference>
<dbReference type="InterPro" id="IPR024169">
    <property type="entry name" value="SP_NH2Trfase/AEP_transaminase"/>
</dbReference>
<comment type="cofactor">
    <cofactor evidence="1 7 9">
        <name>pyridoxal 5'-phosphate</name>
        <dbReference type="ChEBI" id="CHEBI:597326"/>
    </cofactor>
</comment>
<dbReference type="GO" id="GO:0008453">
    <property type="term" value="F:alanine-glyoxylate transaminase activity"/>
    <property type="evidence" value="ECO:0007669"/>
    <property type="project" value="TreeGrafter"/>
</dbReference>
<evidence type="ECO:0000256" key="5">
    <source>
        <dbReference type="ARBA" id="ARBA00022898"/>
    </source>
</evidence>
<accession>A0A238KK50</accession>
<keyword evidence="11" id="KW-0560">Oxidoreductase</keyword>
<dbReference type="InterPro" id="IPR015421">
    <property type="entry name" value="PyrdxlP-dep_Trfase_major"/>
</dbReference>
<organism evidence="11 12">
    <name type="scientific">Maliponia aquimaris</name>
    <dbReference type="NCBI Taxonomy" id="1673631"/>
    <lineage>
        <taxon>Bacteria</taxon>
        <taxon>Pseudomonadati</taxon>
        <taxon>Pseudomonadota</taxon>
        <taxon>Alphaproteobacteria</taxon>
        <taxon>Rhodobacterales</taxon>
        <taxon>Paracoccaceae</taxon>
        <taxon>Maliponia</taxon>
    </lineage>
</organism>
<keyword evidence="4" id="KW-0808">Transferase</keyword>
<proteinExistence type="inferred from homology"/>
<evidence type="ECO:0000256" key="9">
    <source>
        <dbReference type="RuleBase" id="RU004504"/>
    </source>
</evidence>
<dbReference type="PANTHER" id="PTHR21152">
    <property type="entry name" value="AMINOTRANSFERASE CLASS V"/>
    <property type="match status" value="1"/>
</dbReference>
<comment type="similarity">
    <text evidence="2 8">Belongs to the class-V pyridoxal-phosphate-dependent aminotransferase family.</text>
</comment>
<keyword evidence="12" id="KW-1185">Reference proteome</keyword>
<feature type="modified residue" description="N6-(pyridoxal phosphate)lysine" evidence="7">
    <location>
        <position position="189"/>
    </location>
</feature>
<name>A0A238KK50_9RHOB</name>
<feature type="binding site" evidence="6">
    <location>
        <position position="327"/>
    </location>
    <ligand>
        <name>substrate</name>
    </ligand>
</feature>
<dbReference type="EC" id="1.12.-.-" evidence="11"/>
<evidence type="ECO:0000313" key="12">
    <source>
        <dbReference type="Proteomes" id="UP000207598"/>
    </source>
</evidence>
<evidence type="ECO:0000256" key="1">
    <source>
        <dbReference type="ARBA" id="ARBA00001933"/>
    </source>
</evidence>
<evidence type="ECO:0000256" key="8">
    <source>
        <dbReference type="RuleBase" id="RU004075"/>
    </source>
</evidence>
<evidence type="ECO:0000256" key="6">
    <source>
        <dbReference type="PIRSR" id="PIRSR000524-1"/>
    </source>
</evidence>
<evidence type="ECO:0000259" key="10">
    <source>
        <dbReference type="Pfam" id="PF00266"/>
    </source>
</evidence>
<protein>
    <submittedName>
        <fullName evidence="11">Soluble hydrogenase 42 kDa subunit</fullName>
        <ecNumber evidence="11">1.12.-.-</ecNumber>
    </submittedName>
</protein>
<dbReference type="FunFam" id="3.40.640.10:FF:000054">
    <property type="entry name" value="Serine--glyoxylate aminotransferase"/>
    <property type="match status" value="1"/>
</dbReference>
<sequence length="382" mass="39954">MRTGQTHLFNPGPARVPAQGPRLATVAQGDLMPGLVRDLRPVFGTTEAEMLFQPGTATAAWETATSNTLSPGDKVLVACHGQFSTLWGDLAAMLGLDPVVVHAPWGAAAPVDQIDRLLGADVQGEIKAVFVTHCETSTGVVSDLAAVRRALDSSFHEALLFVDGSSSIGSMPFAMDAWGVDIAVTGSRKGMMMPAGLALLAVGPRALDAAMTARMRRAYHDFNDMRAPGAVPADLLSGLRVALDRLHAEGLHAVHTRHRRLAEGLRRGVEALGLSLVAEWRTTCSDTVTAVRVPEGVDAREVLRIAEDDYNAAFGAGLGPLAGKAFRIGHLGDINEGMVLTALSLAELALMRAGARVVPGAGVGAAQAWFASGIPSRVLAAE</sequence>
<dbReference type="InterPro" id="IPR000192">
    <property type="entry name" value="Aminotrans_V_dom"/>
</dbReference>
<dbReference type="RefSeq" id="WP_094021541.1">
    <property type="nucleotide sequence ID" value="NZ_FXYF01000007.1"/>
</dbReference>
<dbReference type="InterPro" id="IPR015422">
    <property type="entry name" value="PyrdxlP-dep_Trfase_small"/>
</dbReference>
<dbReference type="InterPro" id="IPR020578">
    <property type="entry name" value="Aminotrans_V_PyrdxlP_BS"/>
</dbReference>
<dbReference type="Gene3D" id="3.40.640.10">
    <property type="entry name" value="Type I PLP-dependent aspartate aminotransferase-like (Major domain)"/>
    <property type="match status" value="1"/>
</dbReference>
<dbReference type="PANTHER" id="PTHR21152:SF24">
    <property type="entry name" value="ALANINE--GLYOXYLATE AMINOTRANSFERASE 1"/>
    <property type="match status" value="1"/>
</dbReference>
<dbReference type="Proteomes" id="UP000207598">
    <property type="component" value="Unassembled WGS sequence"/>
</dbReference>
<dbReference type="Gene3D" id="3.90.1150.10">
    <property type="entry name" value="Aspartate Aminotransferase, domain 1"/>
    <property type="match status" value="1"/>
</dbReference>
<evidence type="ECO:0000256" key="7">
    <source>
        <dbReference type="PIRSR" id="PIRSR000524-50"/>
    </source>
</evidence>
<dbReference type="GO" id="GO:0019265">
    <property type="term" value="P:glycine biosynthetic process, by transamination of glyoxylate"/>
    <property type="evidence" value="ECO:0007669"/>
    <property type="project" value="TreeGrafter"/>
</dbReference>
<dbReference type="OrthoDB" id="389074at2"/>
<dbReference type="Pfam" id="PF00266">
    <property type="entry name" value="Aminotran_5"/>
    <property type="match status" value="1"/>
</dbReference>
<keyword evidence="5 7" id="KW-0663">Pyridoxal phosphate</keyword>
<evidence type="ECO:0000313" key="11">
    <source>
        <dbReference type="EMBL" id="SMX43037.1"/>
    </source>
</evidence>
<keyword evidence="3" id="KW-0032">Aminotransferase</keyword>
<feature type="domain" description="Aminotransferase class V" evidence="10">
    <location>
        <begin position="41"/>
        <end position="314"/>
    </location>
</feature>
<dbReference type="AlphaFoldDB" id="A0A238KK50"/>
<evidence type="ECO:0000256" key="2">
    <source>
        <dbReference type="ARBA" id="ARBA00009236"/>
    </source>
</evidence>